<keyword evidence="1" id="KW-0472">Membrane</keyword>
<reference evidence="2" key="1">
    <citation type="submission" date="2019-08" db="EMBL/GenBank/DDBJ databases">
        <title>The improved chromosome-level genome for the pearl oyster Pinctada fucata martensii using PacBio sequencing and Hi-C.</title>
        <authorList>
            <person name="Zheng Z."/>
        </authorList>
    </citation>
    <scope>NUCLEOTIDE SEQUENCE</scope>
    <source>
        <strain evidence="2">ZZ-2019</strain>
        <tissue evidence="2">Adductor muscle</tissue>
    </source>
</reference>
<feature type="transmembrane region" description="Helical" evidence="1">
    <location>
        <begin position="128"/>
        <end position="152"/>
    </location>
</feature>
<feature type="transmembrane region" description="Helical" evidence="1">
    <location>
        <begin position="296"/>
        <end position="314"/>
    </location>
</feature>
<protein>
    <submittedName>
        <fullName evidence="2">Uncharacterized protein</fullName>
    </submittedName>
</protein>
<gene>
    <name evidence="2" type="ORF">FSP39_007030</name>
</gene>
<evidence type="ECO:0000256" key="1">
    <source>
        <dbReference type="SAM" id="Phobius"/>
    </source>
</evidence>
<dbReference type="EMBL" id="VSWD01000005">
    <property type="protein sequence ID" value="KAK3101884.1"/>
    <property type="molecule type" value="Genomic_DNA"/>
</dbReference>
<keyword evidence="1" id="KW-0812">Transmembrane</keyword>
<dbReference type="Proteomes" id="UP001186944">
    <property type="component" value="Unassembled WGS sequence"/>
</dbReference>
<organism evidence="2 3">
    <name type="scientific">Pinctada imbricata</name>
    <name type="common">Atlantic pearl-oyster</name>
    <name type="synonym">Pinctada martensii</name>
    <dbReference type="NCBI Taxonomy" id="66713"/>
    <lineage>
        <taxon>Eukaryota</taxon>
        <taxon>Metazoa</taxon>
        <taxon>Spiralia</taxon>
        <taxon>Lophotrochozoa</taxon>
        <taxon>Mollusca</taxon>
        <taxon>Bivalvia</taxon>
        <taxon>Autobranchia</taxon>
        <taxon>Pteriomorphia</taxon>
        <taxon>Pterioida</taxon>
        <taxon>Pterioidea</taxon>
        <taxon>Pteriidae</taxon>
        <taxon>Pinctada</taxon>
    </lineage>
</organism>
<accession>A0AA88YB59</accession>
<proteinExistence type="predicted"/>
<feature type="transmembrane region" description="Helical" evidence="1">
    <location>
        <begin position="326"/>
        <end position="343"/>
    </location>
</feature>
<feature type="transmembrane region" description="Helical" evidence="1">
    <location>
        <begin position="158"/>
        <end position="184"/>
    </location>
</feature>
<dbReference type="AlphaFoldDB" id="A0AA88YB59"/>
<evidence type="ECO:0000313" key="2">
    <source>
        <dbReference type="EMBL" id="KAK3101884.1"/>
    </source>
</evidence>
<comment type="caution">
    <text evidence="2">The sequence shown here is derived from an EMBL/GenBank/DDBJ whole genome shotgun (WGS) entry which is preliminary data.</text>
</comment>
<name>A0AA88YB59_PINIB</name>
<keyword evidence="1" id="KW-1133">Transmembrane helix</keyword>
<sequence>MRECLQDMENSSRVRVFGWCLKLLLLPLTQCGLVGLIILPFYWIIVIPLATSMIAFFMLPTINMFVRLIINFATFCGLRNTSCSCFSRCNTTLCGRYLELLDFHYLFKKERIRRPEATISRGDRSIHLAAGAFSLISLVSFSFLASECIIFIVEYTVFTVIGVILNADFTLQYLTVVLMICVYVRDCFAKVTTKYVKYNSTLHDAVMDRIERNLEVNNGENNAYILPTKKEESPKLLDMVIENDELKWKPWQVIAFYDKNDKFYISEEFFMQAVNLENCECPGPLAGNLINATAKLLVIMEFLMFVALTVMAFGDEYEISSFNQTIATVITGFIPFALKNFLFKSNDVSAIDKDDAHFNIQLDRKIRDFSQTWRVLDFDVDSLLYNIKSTTK</sequence>
<keyword evidence="3" id="KW-1185">Reference proteome</keyword>
<evidence type="ECO:0000313" key="3">
    <source>
        <dbReference type="Proteomes" id="UP001186944"/>
    </source>
</evidence>